<dbReference type="EMBL" id="AP012029">
    <property type="protein sequence ID" value="BAJ62355.1"/>
    <property type="molecule type" value="Genomic_DNA"/>
</dbReference>
<dbReference type="RefSeq" id="WP_013558752.1">
    <property type="nucleotide sequence ID" value="NC_014960.1"/>
</dbReference>
<dbReference type="eggNOG" id="COG1569">
    <property type="taxonomic scope" value="Bacteria"/>
</dbReference>
<evidence type="ECO:0000313" key="1">
    <source>
        <dbReference type="EMBL" id="BAJ62355.1"/>
    </source>
</evidence>
<dbReference type="STRING" id="926569.ANT_03210"/>
<dbReference type="KEGG" id="atm:ANT_03210"/>
<evidence type="ECO:0000313" key="2">
    <source>
        <dbReference type="Proteomes" id="UP000008922"/>
    </source>
</evidence>
<sequence>MGLQPLDALHLALAETGKADYFCTCDDRLLRKSKQIELQVKGVSPVELIQEIEK</sequence>
<dbReference type="AlphaFoldDB" id="E8N020"/>
<reference evidence="1 2" key="1">
    <citation type="submission" date="2010-12" db="EMBL/GenBank/DDBJ databases">
        <title>Whole genome sequence of Anaerolinea thermophila UNI-1.</title>
        <authorList>
            <person name="Narita-Yamada S."/>
            <person name="Kishi E."/>
            <person name="Watanabe Y."/>
            <person name="Takasaki K."/>
            <person name="Ankai A."/>
            <person name="Oguchi A."/>
            <person name="Fukui S."/>
            <person name="Takahashi M."/>
            <person name="Yashiro I."/>
            <person name="Hosoyama A."/>
            <person name="Sekiguchi Y."/>
            <person name="Hanada S."/>
            <person name="Fujita N."/>
        </authorList>
    </citation>
    <scope>NUCLEOTIDE SEQUENCE [LARGE SCALE GENOMIC DNA]</scope>
    <source>
        <strain evidence="2">DSM 14523 / JCM 11388 / NBRC 100420 / UNI-1</strain>
    </source>
</reference>
<dbReference type="Proteomes" id="UP000008922">
    <property type="component" value="Chromosome"/>
</dbReference>
<dbReference type="InterPro" id="IPR029060">
    <property type="entry name" value="PIN-like_dom_sf"/>
</dbReference>
<accession>E8N020</accession>
<gene>
    <name evidence="1" type="ordered locus">ANT_03210</name>
</gene>
<keyword evidence="2" id="KW-1185">Reference proteome</keyword>
<name>E8N020_ANATU</name>
<dbReference type="InParanoid" id="E8N020"/>
<organism evidence="1 2">
    <name type="scientific">Anaerolinea thermophila (strain DSM 14523 / JCM 11388 / NBRC 100420 / UNI-1)</name>
    <dbReference type="NCBI Taxonomy" id="926569"/>
    <lineage>
        <taxon>Bacteria</taxon>
        <taxon>Bacillati</taxon>
        <taxon>Chloroflexota</taxon>
        <taxon>Anaerolineae</taxon>
        <taxon>Anaerolineales</taxon>
        <taxon>Anaerolineaceae</taxon>
        <taxon>Anaerolinea</taxon>
    </lineage>
</organism>
<proteinExistence type="predicted"/>
<protein>
    <submittedName>
        <fullName evidence="1">Uncharacterized protein</fullName>
    </submittedName>
</protein>
<dbReference type="HOGENOM" id="CLU_198111_1_0_0"/>
<dbReference type="SUPFAM" id="SSF88723">
    <property type="entry name" value="PIN domain-like"/>
    <property type="match status" value="1"/>
</dbReference>